<evidence type="ECO:0000256" key="1">
    <source>
        <dbReference type="SAM" id="SignalP"/>
    </source>
</evidence>
<proteinExistence type="predicted"/>
<dbReference type="PROSITE" id="PS51390">
    <property type="entry name" value="WAP"/>
    <property type="match status" value="1"/>
</dbReference>
<sequence>MPDTTQMKIMNSAVLFASVFLTLLSVANAAWPIMGSMAVCPDNSPPIQHCPRGLCPTGYSCYQGWCCRDRRNTWNNNYNRPNPLYGTCPDGTNALQRCPRGRCPTGYFCQNGWCCRGTGGWNSGWNNNGLNPGWNSNINGWNSRWNTNTGGWRRPFVGGRCPQMFGPMLSNNHQCYSHNDCPAGRLCCNTMSGKRCLLPE</sequence>
<organism evidence="3 4">
    <name type="scientific">Trichuris muris</name>
    <name type="common">Mouse whipworm</name>
    <dbReference type="NCBI Taxonomy" id="70415"/>
    <lineage>
        <taxon>Eukaryota</taxon>
        <taxon>Metazoa</taxon>
        <taxon>Ecdysozoa</taxon>
        <taxon>Nematoda</taxon>
        <taxon>Enoplea</taxon>
        <taxon>Dorylaimia</taxon>
        <taxon>Trichinellida</taxon>
        <taxon>Trichuridae</taxon>
        <taxon>Trichuris</taxon>
    </lineage>
</organism>
<feature type="signal peptide" evidence="1">
    <location>
        <begin position="1"/>
        <end position="29"/>
    </location>
</feature>
<dbReference type="SMART" id="SM00289">
    <property type="entry name" value="WR1"/>
    <property type="match status" value="2"/>
</dbReference>
<dbReference type="Proteomes" id="UP000046395">
    <property type="component" value="Unassembled WGS sequence"/>
</dbReference>
<dbReference type="InterPro" id="IPR008197">
    <property type="entry name" value="WAP_dom"/>
</dbReference>
<keyword evidence="3" id="KW-1185">Reference proteome</keyword>
<feature type="chain" id="PRO_5024440072" evidence="1">
    <location>
        <begin position="30"/>
        <end position="200"/>
    </location>
</feature>
<dbReference type="STRING" id="70415.A0A5S6QYS6"/>
<name>A0A5S6QYS6_TRIMR</name>
<dbReference type="AlphaFoldDB" id="A0A5S6QYS6"/>
<reference evidence="4" key="1">
    <citation type="submission" date="2019-12" db="UniProtKB">
        <authorList>
            <consortium name="WormBaseParasite"/>
        </authorList>
    </citation>
    <scope>IDENTIFICATION</scope>
</reference>
<evidence type="ECO:0000259" key="2">
    <source>
        <dbReference type="PROSITE" id="PS51390"/>
    </source>
</evidence>
<dbReference type="InterPro" id="IPR006150">
    <property type="entry name" value="Cys_repeat_1"/>
</dbReference>
<keyword evidence="1" id="KW-0732">Signal</keyword>
<dbReference type="GO" id="GO:0030414">
    <property type="term" value="F:peptidase inhibitor activity"/>
    <property type="evidence" value="ECO:0007669"/>
    <property type="project" value="InterPro"/>
</dbReference>
<protein>
    <submittedName>
        <fullName evidence="4">WAP domain-containing protein</fullName>
    </submittedName>
</protein>
<evidence type="ECO:0000313" key="3">
    <source>
        <dbReference type="Proteomes" id="UP000046395"/>
    </source>
</evidence>
<dbReference type="Gene3D" id="4.10.75.10">
    <property type="entry name" value="Elafin-like"/>
    <property type="match status" value="1"/>
</dbReference>
<accession>A0A5S6QYS6</accession>
<feature type="domain" description="WAP" evidence="2">
    <location>
        <begin position="153"/>
        <end position="200"/>
    </location>
</feature>
<evidence type="ECO:0000313" key="4">
    <source>
        <dbReference type="WBParaSite" id="TMUE_3000012249.1"/>
    </source>
</evidence>
<dbReference type="SUPFAM" id="SSF57256">
    <property type="entry name" value="Elafin-like"/>
    <property type="match status" value="1"/>
</dbReference>
<dbReference type="InterPro" id="IPR036645">
    <property type="entry name" value="Elafin-like_sf"/>
</dbReference>
<dbReference type="Pfam" id="PF00095">
    <property type="entry name" value="WAP"/>
    <property type="match status" value="1"/>
</dbReference>
<dbReference type="WBParaSite" id="TMUE_3000012249.1">
    <property type="protein sequence ID" value="TMUE_3000012249.1"/>
    <property type="gene ID" value="WBGene00292046"/>
</dbReference>
<dbReference type="GO" id="GO:0005576">
    <property type="term" value="C:extracellular region"/>
    <property type="evidence" value="ECO:0007669"/>
    <property type="project" value="InterPro"/>
</dbReference>